<name>A0A7G1P1G0_9ACTN</name>
<dbReference type="OrthoDB" id="4150509at2"/>
<feature type="transmembrane region" description="Helical" evidence="1">
    <location>
        <begin position="15"/>
        <end position="36"/>
    </location>
</feature>
<sequence length="242" mass="24997">MEAGQNPGVRAQGRWVTAVGQVLGNFVVSLVVGDALQSTLVGARNWRLWNWPPFAVVLGLGGAALLRTPEGPGDQFLWPYLLIGTAGLIALVRVAGIRGPAGAQALASALSVALAVGGTVWVEQLRSHGEVDVTGLTTVAPSRPLVDGERLVVAVDGGPVRTHLRLVLGVDDAVPDMQSCTPETSLALRLGGGSNTVTGVRSGRPVDMPLGGARDGLRVTVTVHTDTGCRMNVFVVDAVLHG</sequence>
<evidence type="ECO:0000313" key="3">
    <source>
        <dbReference type="Proteomes" id="UP000516444"/>
    </source>
</evidence>
<keyword evidence="1" id="KW-0812">Transmembrane</keyword>
<proteinExistence type="predicted"/>
<organism evidence="2 3">
    <name type="scientific">Streptomyces aurantiacus</name>
    <dbReference type="NCBI Taxonomy" id="47760"/>
    <lineage>
        <taxon>Bacteria</taxon>
        <taxon>Bacillati</taxon>
        <taxon>Actinomycetota</taxon>
        <taxon>Actinomycetes</taxon>
        <taxon>Kitasatosporales</taxon>
        <taxon>Streptomycetaceae</taxon>
        <taxon>Streptomyces</taxon>
        <taxon>Streptomyces aurantiacus group</taxon>
    </lineage>
</organism>
<accession>A0A7G1P1G0</accession>
<dbReference type="EMBL" id="AP023440">
    <property type="protein sequence ID" value="BCL27760.1"/>
    <property type="molecule type" value="Genomic_DNA"/>
</dbReference>
<dbReference type="RefSeq" id="WP_055509875.1">
    <property type="nucleotide sequence ID" value="NZ_AP023440.1"/>
</dbReference>
<dbReference type="KEGG" id="sgm:GCM10017557_26190"/>
<dbReference type="Proteomes" id="UP000516444">
    <property type="component" value="Chromosome"/>
</dbReference>
<reference evidence="2 3" key="1">
    <citation type="journal article" date="2014" name="Int. J. Syst. Evol. Microbiol.">
        <title>Complete genome sequence of Corynebacterium casei LMG S-19264T (=DSM 44701T), isolated from a smear-ripened cheese.</title>
        <authorList>
            <consortium name="US DOE Joint Genome Institute (JGI-PGF)"/>
            <person name="Walter F."/>
            <person name="Albersmeier A."/>
            <person name="Kalinowski J."/>
            <person name="Ruckert C."/>
        </authorList>
    </citation>
    <scope>NUCLEOTIDE SEQUENCE [LARGE SCALE GENOMIC DNA]</scope>
    <source>
        <strain evidence="2 3">JCM 4677</strain>
    </source>
</reference>
<protein>
    <submittedName>
        <fullName evidence="2">Uncharacterized protein</fullName>
    </submittedName>
</protein>
<feature type="transmembrane region" description="Helical" evidence="1">
    <location>
        <begin position="78"/>
        <end position="96"/>
    </location>
</feature>
<keyword evidence="3" id="KW-1185">Reference proteome</keyword>
<dbReference type="AlphaFoldDB" id="A0A7G1P1G0"/>
<feature type="transmembrane region" description="Helical" evidence="1">
    <location>
        <begin position="48"/>
        <end position="66"/>
    </location>
</feature>
<evidence type="ECO:0000256" key="1">
    <source>
        <dbReference type="SAM" id="Phobius"/>
    </source>
</evidence>
<keyword evidence="1" id="KW-1133">Transmembrane helix</keyword>
<keyword evidence="1" id="KW-0472">Membrane</keyword>
<gene>
    <name evidence="2" type="ORF">GCM10017557_26190</name>
</gene>
<evidence type="ECO:0000313" key="2">
    <source>
        <dbReference type="EMBL" id="BCL27760.1"/>
    </source>
</evidence>